<dbReference type="InterPro" id="IPR009072">
    <property type="entry name" value="Histone-fold"/>
</dbReference>
<evidence type="ECO:0000313" key="2">
    <source>
        <dbReference type="EMBL" id="CUA71606.1"/>
    </source>
</evidence>
<dbReference type="EMBL" id="CYGV01001250">
    <property type="protein sequence ID" value="CUA71606.1"/>
    <property type="molecule type" value="Genomic_DNA"/>
</dbReference>
<keyword evidence="3" id="KW-1185">Reference proteome</keyword>
<dbReference type="GO" id="GO:0005634">
    <property type="term" value="C:nucleus"/>
    <property type="evidence" value="ECO:0007669"/>
    <property type="project" value="InterPro"/>
</dbReference>
<dbReference type="PANTHER" id="PTHR24216:SF65">
    <property type="entry name" value="PAXILLIN-LIKE PROTEIN 1"/>
    <property type="match status" value="1"/>
</dbReference>
<feature type="region of interest" description="Disordered" evidence="1">
    <location>
        <begin position="43"/>
        <end position="92"/>
    </location>
</feature>
<dbReference type="GO" id="GO:0042393">
    <property type="term" value="F:histone binding"/>
    <property type="evidence" value="ECO:0007669"/>
    <property type="project" value="InterPro"/>
</dbReference>
<feature type="compositionally biased region" description="Acidic residues" evidence="1">
    <location>
        <begin position="306"/>
        <end position="320"/>
    </location>
</feature>
<feature type="compositionally biased region" description="Low complexity" evidence="1">
    <location>
        <begin position="48"/>
        <end position="67"/>
    </location>
</feature>
<feature type="compositionally biased region" description="Polar residues" evidence="1">
    <location>
        <begin position="960"/>
        <end position="974"/>
    </location>
</feature>
<feature type="compositionally biased region" description="Polar residues" evidence="1">
    <location>
        <begin position="461"/>
        <end position="470"/>
    </location>
</feature>
<dbReference type="Gene3D" id="1.10.20.10">
    <property type="entry name" value="Histone, subunit A"/>
    <property type="match status" value="1"/>
</dbReference>
<feature type="compositionally biased region" description="Acidic residues" evidence="1">
    <location>
        <begin position="181"/>
        <end position="209"/>
    </location>
</feature>
<feature type="compositionally biased region" description="Low complexity" evidence="1">
    <location>
        <begin position="448"/>
        <end position="460"/>
    </location>
</feature>
<sequence>MLRDCAIIEILRLLAETPLFKDNFAYLLDIRDKIARAFNLSESTNGRSSHASTSAAALPALLDTTTRPTKRRRTVQSGTMSSTPASSPAPTPIIDLDALDAARRRAAGRVMSLWESLAEKYARPIEEDDEIDILTGKIYKDRGVLRSVSERGWKIGSFGEALEVEPLVLISEGETETGASEADDEGEGEGEDDTEGEGTGDTEDGEEDPLGGWSYDWQYRVLPPPRPELSAQDAEDLKEFLAAENAIQENRRKDGTQPESEDDDIVYLGDSLHNTDGTLRDDETSDDEFASMALTDTSTIRYMKNEDDDDDDDDDDETNDIEPMASILGALALGKTPTKQALRSSPQPKDEEMDNECAPPSSLPQNGALRWSYPDHGSKDDTIRPTGGSNAIGPSGLVVDDDLIVIDSSDDEPEPTSNSRLKPGTPSSPLSKPVVPAQRVSSGIPTANPSSVSSIPNHSSTTRSTRTPNALLTGEASPPKPPAGQRSSPNPKRVPLLLPESPFPDTAITKRSASKRVLEVSVSKPRTSGSKVATAGSSLYGVPDSCSSPTTASTTAKKTPSKTSETDFCAKSPSKRAQHSEVPIKATKRKPTTPGTGSREKLALSRAPTSPGSPSKADVSGSKVPTAAPIASPLSLTQPKSPVKRRKKATVVEVVLPVLRKVPKVKRESAAPPPRTPSKDTALKTTASVPEEPSQPDGSAQLDSIPATAHSSPHTSLVARPGVELGLKRKRSTDGTKITGNVSHALESGVDVGAVGLGPGPLHLCCSSASLGNQPAACCSAHSQYHSGSHLHAQSAHAPCSTHPHLSVPVYQHQHQHQHLHTHLPYPLPQLPFTANELTEAAFKLIHGLSSFHQVSGANGSLGAGFWLPGAQLPFGFATPGQAGPSSQALSPKLEEPSNQEKIPNEYIPSSQEYERKAEATSSAVGEKSNQLPPSLSQLENPVPVTPDSSFEIHTEDKPTATSGVVLSGPSNSKMPHFEREMSVIDIDSDSDDELAVCDAGVGSMRWEPPIKKEADLGLEGPKKQSSPRKSPVAGRASRRASPTKLKRMP</sequence>
<evidence type="ECO:0000313" key="3">
    <source>
        <dbReference type="Proteomes" id="UP000044841"/>
    </source>
</evidence>
<organism evidence="2 3">
    <name type="scientific">Rhizoctonia solani</name>
    <dbReference type="NCBI Taxonomy" id="456999"/>
    <lineage>
        <taxon>Eukaryota</taxon>
        <taxon>Fungi</taxon>
        <taxon>Dikarya</taxon>
        <taxon>Basidiomycota</taxon>
        <taxon>Agaricomycotina</taxon>
        <taxon>Agaricomycetes</taxon>
        <taxon>Cantharellales</taxon>
        <taxon>Ceratobasidiaceae</taxon>
        <taxon>Rhizoctonia</taxon>
    </lineage>
</organism>
<feature type="compositionally biased region" description="Low complexity" evidence="1">
    <location>
        <begin position="547"/>
        <end position="563"/>
    </location>
</feature>
<dbReference type="InterPro" id="IPR018465">
    <property type="entry name" value="Scm3/HJURP"/>
</dbReference>
<dbReference type="PANTHER" id="PTHR24216">
    <property type="entry name" value="PAXILLIN-RELATED"/>
    <property type="match status" value="1"/>
</dbReference>
<feature type="compositionally biased region" description="Polar residues" evidence="1">
    <location>
        <begin position="337"/>
        <end position="347"/>
    </location>
</feature>
<proteinExistence type="predicted"/>
<name>A0A0K6FZA5_9AGAM</name>
<dbReference type="Pfam" id="PF10384">
    <property type="entry name" value="Scm3"/>
    <property type="match status" value="1"/>
</dbReference>
<feature type="compositionally biased region" description="Low complexity" evidence="1">
    <location>
        <begin position="651"/>
        <end position="660"/>
    </location>
</feature>
<protein>
    <submittedName>
        <fullName evidence="2">Cell surface glycoprotein 1</fullName>
    </submittedName>
</protein>
<feature type="compositionally biased region" description="Polar residues" evidence="1">
    <location>
        <begin position="920"/>
        <end position="940"/>
    </location>
</feature>
<feature type="region of interest" description="Disordered" evidence="1">
    <location>
        <begin position="1007"/>
        <end position="1050"/>
    </location>
</feature>
<feature type="region of interest" description="Disordered" evidence="1">
    <location>
        <begin position="172"/>
        <end position="740"/>
    </location>
</feature>
<reference evidence="2 3" key="1">
    <citation type="submission" date="2015-07" db="EMBL/GenBank/DDBJ databases">
        <authorList>
            <person name="Noorani M."/>
        </authorList>
    </citation>
    <scope>NUCLEOTIDE SEQUENCE [LARGE SCALE GENOMIC DNA]</scope>
    <source>
        <strain evidence="2">BBA 69670</strain>
    </source>
</reference>
<dbReference type="GO" id="GO:0046982">
    <property type="term" value="F:protein heterodimerization activity"/>
    <property type="evidence" value="ECO:0007669"/>
    <property type="project" value="InterPro"/>
</dbReference>
<accession>A0A0K6FZA5</accession>
<feature type="compositionally biased region" description="Polar residues" evidence="1">
    <location>
        <begin position="524"/>
        <end position="537"/>
    </location>
</feature>
<feature type="compositionally biased region" description="Polar residues" evidence="1">
    <location>
        <begin position="415"/>
        <end position="430"/>
    </location>
</feature>
<gene>
    <name evidence="2" type="ORF">RSOLAG22IIIB_09696</name>
</gene>
<dbReference type="AlphaFoldDB" id="A0A0K6FZA5"/>
<feature type="compositionally biased region" description="Acidic residues" evidence="1">
    <location>
        <begin position="399"/>
        <end position="414"/>
    </location>
</feature>
<dbReference type="Proteomes" id="UP000044841">
    <property type="component" value="Unassembled WGS sequence"/>
</dbReference>
<evidence type="ECO:0000256" key="1">
    <source>
        <dbReference type="SAM" id="MobiDB-lite"/>
    </source>
</evidence>
<feature type="region of interest" description="Disordered" evidence="1">
    <location>
        <begin position="878"/>
        <end position="977"/>
    </location>
</feature>